<evidence type="ECO:0000256" key="1">
    <source>
        <dbReference type="SAM" id="MobiDB-lite"/>
    </source>
</evidence>
<accession>A0A371FU02</accession>
<dbReference type="AlphaFoldDB" id="A0A371FU02"/>
<reference evidence="2" key="1">
    <citation type="submission" date="2018-05" db="EMBL/GenBank/DDBJ databases">
        <title>Draft genome of Mucuna pruriens seed.</title>
        <authorList>
            <person name="Nnadi N.E."/>
            <person name="Vos R."/>
            <person name="Hasami M.H."/>
            <person name="Devisetty U.K."/>
            <person name="Aguiy J.C."/>
        </authorList>
    </citation>
    <scope>NUCLEOTIDE SEQUENCE [LARGE SCALE GENOMIC DNA]</scope>
    <source>
        <strain evidence="2">JCA_2017</strain>
    </source>
</reference>
<proteinExistence type="predicted"/>
<dbReference type="EMBL" id="QJKJ01007867">
    <property type="protein sequence ID" value="RDX81640.1"/>
    <property type="molecule type" value="Genomic_DNA"/>
</dbReference>
<evidence type="ECO:0000313" key="2">
    <source>
        <dbReference type="EMBL" id="RDX81640.1"/>
    </source>
</evidence>
<sequence>MCYTKHLITKGVGKGKDGKVCRDFARVLRRAYRNMWLCGDKNHILDQKRCEDNPNKVHGHRCANILKHYPRATDSKQVASDGLNSPPMHESRNCQGGPVGRQGVLSREFEVWKRKLKGINKGDPHKIFSLDPAKGMKIKDHNWLRTLKRLTLNPKACPVSQKKRKPREEKRAMVREETEKMLLASF</sequence>
<feature type="non-terminal residue" evidence="2">
    <location>
        <position position="1"/>
    </location>
</feature>
<gene>
    <name evidence="2" type="ORF">CR513_37651</name>
</gene>
<keyword evidence="3" id="KW-1185">Reference proteome</keyword>
<dbReference type="Proteomes" id="UP000257109">
    <property type="component" value="Unassembled WGS sequence"/>
</dbReference>
<name>A0A371FU02_MUCPR</name>
<protein>
    <submittedName>
        <fullName evidence="2">Uncharacterized protein</fullName>
    </submittedName>
</protein>
<organism evidence="2 3">
    <name type="scientific">Mucuna pruriens</name>
    <name type="common">Velvet bean</name>
    <name type="synonym">Dolichos pruriens</name>
    <dbReference type="NCBI Taxonomy" id="157652"/>
    <lineage>
        <taxon>Eukaryota</taxon>
        <taxon>Viridiplantae</taxon>
        <taxon>Streptophyta</taxon>
        <taxon>Embryophyta</taxon>
        <taxon>Tracheophyta</taxon>
        <taxon>Spermatophyta</taxon>
        <taxon>Magnoliopsida</taxon>
        <taxon>eudicotyledons</taxon>
        <taxon>Gunneridae</taxon>
        <taxon>Pentapetalae</taxon>
        <taxon>rosids</taxon>
        <taxon>fabids</taxon>
        <taxon>Fabales</taxon>
        <taxon>Fabaceae</taxon>
        <taxon>Papilionoideae</taxon>
        <taxon>50 kb inversion clade</taxon>
        <taxon>NPAAA clade</taxon>
        <taxon>indigoferoid/millettioid clade</taxon>
        <taxon>Phaseoleae</taxon>
        <taxon>Mucuna</taxon>
    </lineage>
</organism>
<comment type="caution">
    <text evidence="2">The sequence shown here is derived from an EMBL/GenBank/DDBJ whole genome shotgun (WGS) entry which is preliminary data.</text>
</comment>
<evidence type="ECO:0000313" key="3">
    <source>
        <dbReference type="Proteomes" id="UP000257109"/>
    </source>
</evidence>
<feature type="region of interest" description="Disordered" evidence="1">
    <location>
        <begin position="76"/>
        <end position="99"/>
    </location>
</feature>